<dbReference type="PANTHER" id="PTHR32432">
    <property type="entry name" value="CELL DIVISION PROTEIN FTSA-RELATED"/>
    <property type="match status" value="1"/>
</dbReference>
<sequence>MKKGYLGLEVTASKIRYVFATKKGRGFCVHKAGVVDYRLDNIEENGFSMAVYDIFQKEGISPKKIFLSISRQNTIIRQVTLPKMKPSELTEIIQSEIEKIPAFFEKEYEYIYHKYSNSVKQKNKIIFAAAHKDLLTYYFKEINKCGAVFNHCEITPLNLHGVLCGDQANNGVQAVLVVHDHISYFMIYKNNEYKMFYKVSIGLDDIYSKENQTFHETFFANLTNELQRVLQAYLMENKRDAINEMFLIWDQAKGPSLAENINKKLGTEVKVPSLSDFCKNLSLEKDLDNPIYMLACVPIFYHCKKIKEHFSLQHFFKFFRMKRYLVKAILLTMIFMLMLWSAAGVFNYTVYTQKAQLVKETTATTEKTAQLRESSKELYEIRDAYVHMRQGLLAQATFVKLLNRVSWAQVLSAVSKELPEDVSLTSFQFNESQNVSFDGEALDVETIAQLIRQVDDSSLLNGGKFNSLREKIDRKEEEEFKFFKFGISAQLKKEAMGTVNDEEIQ</sequence>
<dbReference type="PANTHER" id="PTHR32432:SF3">
    <property type="entry name" value="ETHANOLAMINE UTILIZATION PROTEIN EUTJ"/>
    <property type="match status" value="1"/>
</dbReference>
<dbReference type="AlphaFoldDB" id="A0A3B1D2M2"/>
<reference evidence="2" key="1">
    <citation type="submission" date="2018-06" db="EMBL/GenBank/DDBJ databases">
        <authorList>
            <person name="Zhirakovskaya E."/>
        </authorList>
    </citation>
    <scope>NUCLEOTIDE SEQUENCE</scope>
</reference>
<dbReference type="InterPro" id="IPR007813">
    <property type="entry name" value="PilN"/>
</dbReference>
<evidence type="ECO:0008006" key="3">
    <source>
        <dbReference type="Google" id="ProtNLM"/>
    </source>
</evidence>
<protein>
    <recommendedName>
        <fullName evidence="3">Fimbrial assembly protein (PilN)</fullName>
    </recommendedName>
</protein>
<name>A0A3B1D2M2_9ZZZZ</name>
<dbReference type="Gene3D" id="3.30.420.40">
    <property type="match status" value="2"/>
</dbReference>
<proteinExistence type="predicted"/>
<dbReference type="Gene3D" id="3.30.1490.300">
    <property type="match status" value="1"/>
</dbReference>
<dbReference type="InterPro" id="IPR050696">
    <property type="entry name" value="FtsA/MreB"/>
</dbReference>
<keyword evidence="1" id="KW-0472">Membrane</keyword>
<dbReference type="Pfam" id="PF05137">
    <property type="entry name" value="PilN"/>
    <property type="match status" value="1"/>
</dbReference>
<feature type="transmembrane region" description="Helical" evidence="1">
    <location>
        <begin position="324"/>
        <end position="346"/>
    </location>
</feature>
<accession>A0A3B1D2M2</accession>
<keyword evidence="1" id="KW-0812">Transmembrane</keyword>
<keyword evidence="1" id="KW-1133">Transmembrane helix</keyword>
<evidence type="ECO:0000256" key="1">
    <source>
        <dbReference type="SAM" id="Phobius"/>
    </source>
</evidence>
<organism evidence="2">
    <name type="scientific">hydrothermal vent metagenome</name>
    <dbReference type="NCBI Taxonomy" id="652676"/>
    <lineage>
        <taxon>unclassified sequences</taxon>
        <taxon>metagenomes</taxon>
        <taxon>ecological metagenomes</taxon>
    </lineage>
</organism>
<gene>
    <name evidence="2" type="ORF">MNBD_UNCLBAC01-2138</name>
</gene>
<evidence type="ECO:0000313" key="2">
    <source>
        <dbReference type="EMBL" id="VAX34982.1"/>
    </source>
</evidence>
<dbReference type="EMBL" id="UOGJ01000021">
    <property type="protein sequence ID" value="VAX34982.1"/>
    <property type="molecule type" value="Genomic_DNA"/>
</dbReference>